<dbReference type="RefSeq" id="WP_043470695.1">
    <property type="nucleotide sequence ID" value="NZ_CP134822.1"/>
</dbReference>
<name>A0A3M8FAR8_9ACTN</name>
<reference evidence="4 5" key="1">
    <citation type="journal article" date="2014" name="Genome Announc.">
        <title>Draft Genome Sequence of Streptomyces fradiae ATCC 19609, a Strain Highly Sensitive to Antibiotics.</title>
        <authorList>
            <person name="Bekker O.B."/>
            <person name="Klimina K.M."/>
            <person name="Vatlin A.A."/>
            <person name="Zakharevich N.V."/>
            <person name="Kasianov A.S."/>
            <person name="Danilenko V.N."/>
        </authorList>
    </citation>
    <scope>NUCLEOTIDE SEQUENCE [LARGE SCALE GENOMIC DNA]</scope>
    <source>
        <strain evidence="4 5">ATCC 19609</strain>
    </source>
</reference>
<gene>
    <name evidence="4" type="ORF">SFRA_006995</name>
</gene>
<organism evidence="4 5">
    <name type="scientific">Streptomyces xinghaiensis</name>
    <dbReference type="NCBI Taxonomy" id="1038928"/>
    <lineage>
        <taxon>Bacteria</taxon>
        <taxon>Bacillati</taxon>
        <taxon>Actinomycetota</taxon>
        <taxon>Actinomycetes</taxon>
        <taxon>Kitasatosporales</taxon>
        <taxon>Streptomycetaceae</taxon>
        <taxon>Streptomyces</taxon>
    </lineage>
</organism>
<feature type="coiled-coil region" evidence="1">
    <location>
        <begin position="74"/>
        <end position="101"/>
    </location>
</feature>
<evidence type="ECO:0000256" key="2">
    <source>
        <dbReference type="SAM" id="MobiDB-lite"/>
    </source>
</evidence>
<dbReference type="Pfam" id="PF20211">
    <property type="entry name" value="DUF6571"/>
    <property type="match status" value="1"/>
</dbReference>
<keyword evidence="5" id="KW-1185">Reference proteome</keyword>
<dbReference type="EMBL" id="JNAD02000002">
    <property type="protein sequence ID" value="RKM98236.1"/>
    <property type="molecule type" value="Genomic_DNA"/>
</dbReference>
<dbReference type="InterPro" id="IPR046701">
    <property type="entry name" value="DUF6571"/>
</dbReference>
<dbReference type="AlphaFoldDB" id="A0A3M8FAR8"/>
<proteinExistence type="predicted"/>
<dbReference type="Proteomes" id="UP000028058">
    <property type="component" value="Unassembled WGS sequence"/>
</dbReference>
<feature type="domain" description="DUF6571" evidence="3">
    <location>
        <begin position="316"/>
        <end position="696"/>
    </location>
</feature>
<comment type="caution">
    <text evidence="4">The sequence shown here is derived from an EMBL/GenBank/DDBJ whole genome shotgun (WGS) entry which is preliminary data.</text>
</comment>
<evidence type="ECO:0000313" key="5">
    <source>
        <dbReference type="Proteomes" id="UP000028058"/>
    </source>
</evidence>
<keyword evidence="1" id="KW-0175">Coiled coil</keyword>
<evidence type="ECO:0000259" key="3">
    <source>
        <dbReference type="Pfam" id="PF20211"/>
    </source>
</evidence>
<sequence>MDFEALHSANFAKLDTTVTEWDTLVNHLEILEEDARKGLRGKANKANWAGYNATVSREFIGKTAGEFDDAHTQAQSIRNIIRDTRNELKTQKTELLEAIARGKGNHLLVRPQGGGFTVQDPDHKAVGGQKAVDALRDELQGILDKATEIDTTAAASLKALVDLTDYGFSGAEYSDRDAAAAAVKNAEQLAALAKKNPEDRSVAEFDALVAGLTKHSGDEIFAEHFASTLGAKGALEFWAGINDPYRGREIGQERLDQFDDLQKHLSLTLATATQADTVEMATWKREMTQLGDQQVGKGGYTVGFQVMSNLMRWGNYEDRFLTDYGTELIKTEKKMSGNGRHMPTGWAHMGMDPYLNRTGTDSGSDPMTGFMKALSNSPDAATDFFNGTFVTKDEDHDFERDTDGNGKNGKVGLTNFQYLFEERDWPPERDIEGEESITGRNNLALALEAATTGHPAGEMPTIDTPAHNADQARLVESVFASVSENPKRITDHAYMSDSLGQISAEYMPDISRGLHPGSEGEEKLFPVAGEAAKLGENEITRVLYTVSQNPDGYASISAGQHSYTTSLMEYHFRNPEAYLADPNYSEGENLKKTIEDVARVGGEIQGTIGAGRAYANELEGGAEDKDFNEALETTSTWVGSGVGIGVGIATAPVTGPGGIVAGGVAGTATNEILSALTEGLMKDSSDEVIYRNGEDLSATRDSTYTLIESAAQKAGEAADNPSPHVVSAAATAAEQGFNNAKSNVKDAFDGEGVPRQLDTED</sequence>
<evidence type="ECO:0000313" key="4">
    <source>
        <dbReference type="EMBL" id="RKM98236.1"/>
    </source>
</evidence>
<protein>
    <recommendedName>
        <fullName evidence="3">DUF6571 domain-containing protein</fullName>
    </recommendedName>
</protein>
<feature type="region of interest" description="Disordered" evidence="2">
    <location>
        <begin position="742"/>
        <end position="761"/>
    </location>
</feature>
<accession>A0A3M8FAR8</accession>
<dbReference type="OrthoDB" id="3846417at2"/>
<evidence type="ECO:0000256" key="1">
    <source>
        <dbReference type="SAM" id="Coils"/>
    </source>
</evidence>